<comment type="function">
    <text evidence="13">Subunits I and II form the functional core of the enzyme complex. Electrons originating in cytochrome c are transferred via heme a and Cu(A) to the binuclear center formed by heme a3 and Cu(B).</text>
</comment>
<dbReference type="Proteomes" id="UP000051913">
    <property type="component" value="Unassembled WGS sequence"/>
</dbReference>
<dbReference type="PANTHER" id="PTHR22888">
    <property type="entry name" value="CYTOCHROME C OXIDASE, SUBUNIT II"/>
    <property type="match status" value="1"/>
</dbReference>
<dbReference type="GO" id="GO:0005507">
    <property type="term" value="F:copper ion binding"/>
    <property type="evidence" value="ECO:0007669"/>
    <property type="project" value="InterPro"/>
</dbReference>
<comment type="catalytic activity">
    <reaction evidence="15">
        <text>4 Fe(II)-[cytochrome c] + O2 + 8 H(+)(in) = 4 Fe(III)-[cytochrome c] + 2 H2O + 4 H(+)(out)</text>
        <dbReference type="Rhea" id="RHEA:11436"/>
        <dbReference type="Rhea" id="RHEA-COMP:10350"/>
        <dbReference type="Rhea" id="RHEA-COMP:14399"/>
        <dbReference type="ChEBI" id="CHEBI:15377"/>
        <dbReference type="ChEBI" id="CHEBI:15378"/>
        <dbReference type="ChEBI" id="CHEBI:15379"/>
        <dbReference type="ChEBI" id="CHEBI:29033"/>
        <dbReference type="ChEBI" id="CHEBI:29034"/>
        <dbReference type="EC" id="7.1.1.9"/>
    </reaction>
</comment>
<keyword evidence="12 17" id="KW-0472">Membrane</keyword>
<keyword evidence="4 16" id="KW-0349">Heme</keyword>
<evidence type="ECO:0000256" key="13">
    <source>
        <dbReference type="ARBA" id="ARBA00024688"/>
    </source>
</evidence>
<feature type="transmembrane region" description="Helical" evidence="17">
    <location>
        <begin position="26"/>
        <end position="53"/>
    </location>
</feature>
<dbReference type="AlphaFoldDB" id="A0A0R3LMK8"/>
<dbReference type="PANTHER" id="PTHR22888:SF9">
    <property type="entry name" value="CYTOCHROME C OXIDASE SUBUNIT 2"/>
    <property type="match status" value="1"/>
</dbReference>
<evidence type="ECO:0000256" key="4">
    <source>
        <dbReference type="ARBA" id="ARBA00022617"/>
    </source>
</evidence>
<dbReference type="CDD" id="cd04213">
    <property type="entry name" value="CuRO_CcO_Caa3_II"/>
    <property type="match status" value="1"/>
</dbReference>
<evidence type="ECO:0000256" key="17">
    <source>
        <dbReference type="SAM" id="Phobius"/>
    </source>
</evidence>
<evidence type="ECO:0000259" key="18">
    <source>
        <dbReference type="PROSITE" id="PS50857"/>
    </source>
</evidence>
<dbReference type="PROSITE" id="PS51007">
    <property type="entry name" value="CYTC"/>
    <property type="match status" value="1"/>
</dbReference>
<dbReference type="GO" id="GO:0020037">
    <property type="term" value="F:heme binding"/>
    <property type="evidence" value="ECO:0007669"/>
    <property type="project" value="InterPro"/>
</dbReference>
<dbReference type="InterPro" id="IPR009056">
    <property type="entry name" value="Cyt_c-like_dom"/>
</dbReference>
<dbReference type="InterPro" id="IPR014222">
    <property type="entry name" value="Cyt_c_oxidase_su2"/>
</dbReference>
<dbReference type="InterPro" id="IPR036909">
    <property type="entry name" value="Cyt_c-like_dom_sf"/>
</dbReference>
<evidence type="ECO:0000256" key="14">
    <source>
        <dbReference type="ARBA" id="ARBA00031399"/>
    </source>
</evidence>
<evidence type="ECO:0000256" key="11">
    <source>
        <dbReference type="ARBA" id="ARBA00023008"/>
    </source>
</evidence>
<keyword evidence="3" id="KW-0813">Transport</keyword>
<dbReference type="InterPro" id="IPR002429">
    <property type="entry name" value="CcO_II-like_C"/>
</dbReference>
<dbReference type="OrthoDB" id="9781261at2"/>
<dbReference type="PROSITE" id="PS00078">
    <property type="entry name" value="COX2"/>
    <property type="match status" value="1"/>
</dbReference>
<dbReference type="InterPro" id="IPR034236">
    <property type="entry name" value="CuRO_CcO_Caa3_II"/>
</dbReference>
<name>A0A0R3LMK8_9BRAD</name>
<evidence type="ECO:0000256" key="6">
    <source>
        <dbReference type="ARBA" id="ARBA00022692"/>
    </source>
</evidence>
<dbReference type="InterPro" id="IPR001505">
    <property type="entry name" value="Copper_CuA"/>
</dbReference>
<evidence type="ECO:0000256" key="12">
    <source>
        <dbReference type="ARBA" id="ARBA00023136"/>
    </source>
</evidence>
<proteinExistence type="inferred from homology"/>
<evidence type="ECO:0000256" key="5">
    <source>
        <dbReference type="ARBA" id="ARBA00022660"/>
    </source>
</evidence>
<evidence type="ECO:0000256" key="9">
    <source>
        <dbReference type="ARBA" id="ARBA00022989"/>
    </source>
</evidence>
<dbReference type="InterPro" id="IPR008972">
    <property type="entry name" value="Cupredoxin"/>
</dbReference>
<dbReference type="GO" id="GO:0042773">
    <property type="term" value="P:ATP synthesis coupled electron transport"/>
    <property type="evidence" value="ECO:0007669"/>
    <property type="project" value="TreeGrafter"/>
</dbReference>
<comment type="similarity">
    <text evidence="2">Belongs to the cytochrome c oxidase subunit 2 family.</text>
</comment>
<keyword evidence="9 17" id="KW-1133">Transmembrane helix</keyword>
<reference evidence="20 21" key="1">
    <citation type="submission" date="2014-03" db="EMBL/GenBank/DDBJ databases">
        <title>Bradyrhizobium valentinum sp. nov., isolated from effective nodules of Lupinus mariae-josephae, a lupine endemic of basic-lime soils in Eastern Spain.</title>
        <authorList>
            <person name="Duran D."/>
            <person name="Rey L."/>
            <person name="Navarro A."/>
            <person name="Busquets A."/>
            <person name="Imperial J."/>
            <person name="Ruiz-Argueso T."/>
        </authorList>
    </citation>
    <scope>NUCLEOTIDE SEQUENCE [LARGE SCALE GENOMIC DNA]</scope>
    <source>
        <strain evidence="20 21">LmjM3</strain>
    </source>
</reference>
<evidence type="ECO:0000313" key="20">
    <source>
        <dbReference type="EMBL" id="KRR06997.1"/>
    </source>
</evidence>
<feature type="transmembrane region" description="Helical" evidence="17">
    <location>
        <begin position="65"/>
        <end position="86"/>
    </location>
</feature>
<protein>
    <recommendedName>
        <fullName evidence="14">Cytochrome aa3 subunit 2</fullName>
    </recommendedName>
</protein>
<evidence type="ECO:0000256" key="16">
    <source>
        <dbReference type="PROSITE-ProRule" id="PRU00433"/>
    </source>
</evidence>
<evidence type="ECO:0000256" key="15">
    <source>
        <dbReference type="ARBA" id="ARBA00047816"/>
    </source>
</evidence>
<dbReference type="SUPFAM" id="SSF49503">
    <property type="entry name" value="Cupredoxins"/>
    <property type="match status" value="1"/>
</dbReference>
<evidence type="ECO:0000256" key="2">
    <source>
        <dbReference type="ARBA" id="ARBA00007866"/>
    </source>
</evidence>
<keyword evidence="5" id="KW-0679">Respiratory chain</keyword>
<dbReference type="InterPro" id="IPR045187">
    <property type="entry name" value="CcO_II"/>
</dbReference>
<evidence type="ECO:0000256" key="10">
    <source>
        <dbReference type="ARBA" id="ARBA00023004"/>
    </source>
</evidence>
<keyword evidence="11" id="KW-0186">Copper</keyword>
<dbReference type="SUPFAM" id="SSF46626">
    <property type="entry name" value="Cytochrome c"/>
    <property type="match status" value="1"/>
</dbReference>
<keyword evidence="21" id="KW-1185">Reference proteome</keyword>
<comment type="caution">
    <text evidence="20">The sequence shown here is derived from an EMBL/GenBank/DDBJ whole genome shotgun (WGS) entry which is preliminary data.</text>
</comment>
<dbReference type="Pfam" id="PF00116">
    <property type="entry name" value="COX2"/>
    <property type="match status" value="1"/>
</dbReference>
<dbReference type="GO" id="GO:0016491">
    <property type="term" value="F:oxidoreductase activity"/>
    <property type="evidence" value="ECO:0007669"/>
    <property type="project" value="InterPro"/>
</dbReference>
<dbReference type="PROSITE" id="PS50857">
    <property type="entry name" value="COX2_CUA"/>
    <property type="match status" value="1"/>
</dbReference>
<gene>
    <name evidence="20" type="ORF">CP49_01790</name>
</gene>
<dbReference type="NCBIfam" id="TIGR02866">
    <property type="entry name" value="CoxB"/>
    <property type="match status" value="1"/>
</dbReference>
<dbReference type="GO" id="GO:0004129">
    <property type="term" value="F:cytochrome-c oxidase activity"/>
    <property type="evidence" value="ECO:0007669"/>
    <property type="project" value="UniProtKB-EC"/>
</dbReference>
<evidence type="ECO:0000256" key="8">
    <source>
        <dbReference type="ARBA" id="ARBA00022982"/>
    </source>
</evidence>
<dbReference type="GO" id="GO:0016020">
    <property type="term" value="C:membrane"/>
    <property type="evidence" value="ECO:0007669"/>
    <property type="project" value="UniProtKB-SubCell"/>
</dbReference>
<evidence type="ECO:0000256" key="3">
    <source>
        <dbReference type="ARBA" id="ARBA00022448"/>
    </source>
</evidence>
<organism evidence="20 21">
    <name type="scientific">Bradyrhizobium valentinum</name>
    <dbReference type="NCBI Taxonomy" id="1518501"/>
    <lineage>
        <taxon>Bacteria</taxon>
        <taxon>Pseudomonadati</taxon>
        <taxon>Pseudomonadota</taxon>
        <taxon>Alphaproteobacteria</taxon>
        <taxon>Hyphomicrobiales</taxon>
        <taxon>Nitrobacteraceae</taxon>
        <taxon>Bradyrhizobium</taxon>
    </lineage>
</organism>
<keyword evidence="6 17" id="KW-0812">Transmembrane</keyword>
<evidence type="ECO:0000259" key="19">
    <source>
        <dbReference type="PROSITE" id="PS51007"/>
    </source>
</evidence>
<evidence type="ECO:0000256" key="7">
    <source>
        <dbReference type="ARBA" id="ARBA00022723"/>
    </source>
</evidence>
<dbReference type="Gene3D" id="2.60.40.420">
    <property type="entry name" value="Cupredoxins - blue copper proteins"/>
    <property type="match status" value="1"/>
</dbReference>
<accession>A0A0R3LMK8</accession>
<keyword evidence="8" id="KW-0249">Electron transport</keyword>
<keyword evidence="10 16" id="KW-0408">Iron</keyword>
<feature type="domain" description="Cytochrome oxidase subunit II copper A binding" evidence="18">
    <location>
        <begin position="98"/>
        <end position="213"/>
    </location>
</feature>
<dbReference type="EMBL" id="LLXX01000101">
    <property type="protein sequence ID" value="KRR06997.1"/>
    <property type="molecule type" value="Genomic_DNA"/>
</dbReference>
<keyword evidence="7 16" id="KW-0479">Metal-binding</keyword>
<dbReference type="Pfam" id="PF00034">
    <property type="entry name" value="Cytochrom_C"/>
    <property type="match status" value="1"/>
</dbReference>
<sequence length="322" mass="34363">MLAGCGRDMQSMLAPKGIQAEQIAGLAWLLFGFGIFVLAIVIAATWLAIGGSARSRRILAQESTVFALGIAFPVVTLSLLLGYGVWLTRALLDTGRDQNAVSIEVVGEQWWWRVTYLAPGGTPVASANEIRIPVATPIAFKLRAADVIHSFWVPSLGGKVDMIPGRTTHLRLTAERPGTYRGQCAEYCGGAHALMALEVVAMPASEHAAWLQRAAMPARAPQSDIEQRGQDLFLAAGCGACHTVRGTAAAGTLGPDLTQMGARRSVGVDTMPLTRDNVVRFITDGQLVKPGNLMPEFRFLQPSELDALAAYLLSLKATDPDG</sequence>
<evidence type="ECO:0000313" key="21">
    <source>
        <dbReference type="Proteomes" id="UP000051913"/>
    </source>
</evidence>
<dbReference type="STRING" id="1518501.CQ10_25225"/>
<feature type="domain" description="Cytochrome c" evidence="19">
    <location>
        <begin position="224"/>
        <end position="316"/>
    </location>
</feature>
<comment type="subcellular location">
    <subcellularLocation>
        <location evidence="1">Membrane</location>
        <topology evidence="1">Multi-pass membrane protein</topology>
    </subcellularLocation>
</comment>
<evidence type="ECO:0000256" key="1">
    <source>
        <dbReference type="ARBA" id="ARBA00004141"/>
    </source>
</evidence>